<feature type="transmembrane region" description="Helical" evidence="1">
    <location>
        <begin position="91"/>
        <end position="111"/>
    </location>
</feature>
<feature type="transmembrane region" description="Helical" evidence="1">
    <location>
        <begin position="67"/>
        <end position="85"/>
    </location>
</feature>
<dbReference type="PANTHER" id="PTHR28008">
    <property type="entry name" value="DOMAIN PROTEIN, PUTATIVE (AFU_ORTHOLOGUE AFUA_3G10980)-RELATED"/>
    <property type="match status" value="1"/>
</dbReference>
<evidence type="ECO:0008006" key="4">
    <source>
        <dbReference type="Google" id="ProtNLM"/>
    </source>
</evidence>
<accession>A0AA94HMK3</accession>
<organism evidence="2 3">
    <name type="scientific">Agrococcus baldri</name>
    <dbReference type="NCBI Taxonomy" id="153730"/>
    <lineage>
        <taxon>Bacteria</taxon>
        <taxon>Bacillati</taxon>
        <taxon>Actinomycetota</taxon>
        <taxon>Actinomycetes</taxon>
        <taxon>Micrococcales</taxon>
        <taxon>Microbacteriaceae</taxon>
        <taxon>Agrococcus</taxon>
    </lineage>
</organism>
<dbReference type="Proteomes" id="UP000198506">
    <property type="component" value="Unassembled WGS sequence"/>
</dbReference>
<gene>
    <name evidence="2" type="ORF">SAMN04487783_1578</name>
</gene>
<keyword evidence="1" id="KW-0812">Transmembrane</keyword>
<keyword evidence="1" id="KW-1133">Transmembrane helix</keyword>
<dbReference type="AlphaFoldDB" id="A0AA94HMK3"/>
<reference evidence="2 3" key="1">
    <citation type="submission" date="2016-10" db="EMBL/GenBank/DDBJ databases">
        <authorList>
            <person name="Varghese N."/>
            <person name="Submissions S."/>
        </authorList>
    </citation>
    <scope>NUCLEOTIDE SEQUENCE [LARGE SCALE GENOMIC DNA]</scope>
    <source>
        <strain evidence="2 3">IAM 15147</strain>
    </source>
</reference>
<dbReference type="EMBL" id="FOZN01000002">
    <property type="protein sequence ID" value="SFS11464.1"/>
    <property type="molecule type" value="Genomic_DNA"/>
</dbReference>
<keyword evidence="1" id="KW-0472">Membrane</keyword>
<evidence type="ECO:0000313" key="3">
    <source>
        <dbReference type="Proteomes" id="UP000198506"/>
    </source>
</evidence>
<dbReference type="PANTHER" id="PTHR28008:SF1">
    <property type="entry name" value="DOMAIN PROTEIN, PUTATIVE (AFU_ORTHOLOGUE AFUA_3G10980)-RELATED"/>
    <property type="match status" value="1"/>
</dbReference>
<feature type="transmembrane region" description="Helical" evidence="1">
    <location>
        <begin position="9"/>
        <end position="27"/>
    </location>
</feature>
<name>A0AA94HMK3_9MICO</name>
<dbReference type="RefSeq" id="WP_092917499.1">
    <property type="nucleotide sequence ID" value="NZ_FOZN01000002.1"/>
</dbReference>
<evidence type="ECO:0000313" key="2">
    <source>
        <dbReference type="EMBL" id="SFS11464.1"/>
    </source>
</evidence>
<keyword evidence="3" id="KW-1185">Reference proteome</keyword>
<sequence length="122" mass="12913">MISARARQATWAAFTLAIVLQLVALYWPSPPGGPVIPGLDKLVHAAVFLLPALLGVVAGIRPLWLGAALVAHAVASELVQHLLLPERGGDLWDAVVDVVGVAVGLALGIALRRRLRRSHRMA</sequence>
<proteinExistence type="predicted"/>
<protein>
    <recommendedName>
        <fullName evidence="4">VanZ like family protein</fullName>
    </recommendedName>
</protein>
<evidence type="ECO:0000256" key="1">
    <source>
        <dbReference type="SAM" id="Phobius"/>
    </source>
</evidence>
<feature type="transmembrane region" description="Helical" evidence="1">
    <location>
        <begin position="42"/>
        <end position="60"/>
    </location>
</feature>
<comment type="caution">
    <text evidence="2">The sequence shown here is derived from an EMBL/GenBank/DDBJ whole genome shotgun (WGS) entry which is preliminary data.</text>
</comment>